<evidence type="ECO:0000256" key="1">
    <source>
        <dbReference type="SAM" id="SignalP"/>
    </source>
</evidence>
<evidence type="ECO:0000313" key="3">
    <source>
        <dbReference type="Proteomes" id="UP000294933"/>
    </source>
</evidence>
<dbReference type="AlphaFoldDB" id="A0A4Y7PII1"/>
<name>A0A4Y7PII1_9AGAM</name>
<dbReference type="EMBL" id="ML170282">
    <property type="protein sequence ID" value="TDL15283.1"/>
    <property type="molecule type" value="Genomic_DNA"/>
</dbReference>
<proteinExistence type="predicted"/>
<reference evidence="2 3" key="1">
    <citation type="submission" date="2018-06" db="EMBL/GenBank/DDBJ databases">
        <title>A transcriptomic atlas of mushroom development highlights an independent origin of complex multicellularity.</title>
        <authorList>
            <consortium name="DOE Joint Genome Institute"/>
            <person name="Krizsan K."/>
            <person name="Almasi E."/>
            <person name="Merenyi Z."/>
            <person name="Sahu N."/>
            <person name="Viragh M."/>
            <person name="Koszo T."/>
            <person name="Mondo S."/>
            <person name="Kiss B."/>
            <person name="Balint B."/>
            <person name="Kues U."/>
            <person name="Barry K."/>
            <person name="Hegedus J.C."/>
            <person name="Henrissat B."/>
            <person name="Johnson J."/>
            <person name="Lipzen A."/>
            <person name="Ohm R."/>
            <person name="Nagy I."/>
            <person name="Pangilinan J."/>
            <person name="Yan J."/>
            <person name="Xiong Y."/>
            <person name="Grigoriev I.V."/>
            <person name="Hibbett D.S."/>
            <person name="Nagy L.G."/>
        </authorList>
    </citation>
    <scope>NUCLEOTIDE SEQUENCE [LARGE SCALE GENOMIC DNA]</scope>
    <source>
        <strain evidence="2 3">SZMC22713</strain>
    </source>
</reference>
<protein>
    <submittedName>
        <fullName evidence="2">Uncharacterized protein</fullName>
    </submittedName>
</protein>
<organism evidence="2 3">
    <name type="scientific">Rickenella mellea</name>
    <dbReference type="NCBI Taxonomy" id="50990"/>
    <lineage>
        <taxon>Eukaryota</taxon>
        <taxon>Fungi</taxon>
        <taxon>Dikarya</taxon>
        <taxon>Basidiomycota</taxon>
        <taxon>Agaricomycotina</taxon>
        <taxon>Agaricomycetes</taxon>
        <taxon>Hymenochaetales</taxon>
        <taxon>Rickenellaceae</taxon>
        <taxon>Rickenella</taxon>
    </lineage>
</organism>
<dbReference type="OrthoDB" id="3258054at2759"/>
<feature type="chain" id="PRO_5021476747" evidence="1">
    <location>
        <begin position="21"/>
        <end position="108"/>
    </location>
</feature>
<keyword evidence="1" id="KW-0732">Signal</keyword>
<evidence type="ECO:0000313" key="2">
    <source>
        <dbReference type="EMBL" id="TDL15283.1"/>
    </source>
</evidence>
<sequence length="108" mass="12425">MMAYISFLRLPSILALDVYAQNTSISHKLTWKIWDDTKTLRLAGIIYLGNAHFTARIIDQNQNVWWHDGMTTKNKCINEGNLKNITPQKLKLLDGRKACLVIYEACTK</sequence>
<accession>A0A4Y7PII1</accession>
<feature type="signal peptide" evidence="1">
    <location>
        <begin position="1"/>
        <end position="20"/>
    </location>
</feature>
<gene>
    <name evidence="2" type="ORF">BD410DRAFT_732934</name>
</gene>
<dbReference type="Proteomes" id="UP000294933">
    <property type="component" value="Unassembled WGS sequence"/>
</dbReference>
<dbReference type="VEuPathDB" id="FungiDB:BD410DRAFT_732934"/>
<keyword evidence="3" id="KW-1185">Reference proteome</keyword>